<evidence type="ECO:0000313" key="4">
    <source>
        <dbReference type="EMBL" id="RMA42174.1"/>
    </source>
</evidence>
<feature type="region of interest" description="Disordered" evidence="1">
    <location>
        <begin position="154"/>
        <end position="180"/>
    </location>
</feature>
<evidence type="ECO:0000259" key="3">
    <source>
        <dbReference type="PROSITE" id="PS51724"/>
    </source>
</evidence>
<name>A0A3L9Y045_9RHOB</name>
<feature type="compositionally biased region" description="Low complexity" evidence="1">
    <location>
        <begin position="156"/>
        <end position="172"/>
    </location>
</feature>
<dbReference type="EMBL" id="RCNT01000005">
    <property type="protein sequence ID" value="RMA42174.1"/>
    <property type="molecule type" value="Genomic_DNA"/>
</dbReference>
<dbReference type="OrthoDB" id="8479416at2"/>
<dbReference type="SUPFAM" id="SSF110997">
    <property type="entry name" value="Sporulation related repeat"/>
    <property type="match status" value="1"/>
</dbReference>
<dbReference type="InterPro" id="IPR007730">
    <property type="entry name" value="SPOR-like_dom"/>
</dbReference>
<comment type="caution">
    <text evidence="4">The sequence shown here is derived from an EMBL/GenBank/DDBJ whole genome shotgun (WGS) entry which is preliminary data.</text>
</comment>
<reference evidence="4 5" key="1">
    <citation type="submission" date="2018-10" db="EMBL/GenBank/DDBJ databases">
        <authorList>
            <person name="Jung H.S."/>
            <person name="Jeon C.O."/>
        </authorList>
    </citation>
    <scope>NUCLEOTIDE SEQUENCE [LARGE SCALE GENOMIC DNA]</scope>
    <source>
        <strain evidence="4 5">MA-7-27</strain>
    </source>
</reference>
<feature type="transmembrane region" description="Helical" evidence="2">
    <location>
        <begin position="26"/>
        <end position="47"/>
    </location>
</feature>
<organism evidence="4 5">
    <name type="scientific">Rhodophyticola porphyridii</name>
    <dbReference type="NCBI Taxonomy" id="1852017"/>
    <lineage>
        <taxon>Bacteria</taxon>
        <taxon>Pseudomonadati</taxon>
        <taxon>Pseudomonadota</taxon>
        <taxon>Alphaproteobacteria</taxon>
        <taxon>Rhodobacterales</taxon>
        <taxon>Roseobacteraceae</taxon>
        <taxon>Rhodophyticola</taxon>
    </lineage>
</organism>
<dbReference type="InterPro" id="IPR036680">
    <property type="entry name" value="SPOR-like_sf"/>
</dbReference>
<dbReference type="RefSeq" id="WP_121898283.1">
    <property type="nucleotide sequence ID" value="NZ_RCNT01000005.1"/>
</dbReference>
<proteinExistence type="predicted"/>
<keyword evidence="5" id="KW-1185">Reference proteome</keyword>
<dbReference type="Proteomes" id="UP000281343">
    <property type="component" value="Unassembled WGS sequence"/>
</dbReference>
<dbReference type="GO" id="GO:0042834">
    <property type="term" value="F:peptidoglycan binding"/>
    <property type="evidence" value="ECO:0007669"/>
    <property type="project" value="InterPro"/>
</dbReference>
<dbReference type="PROSITE" id="PS51724">
    <property type="entry name" value="SPOR"/>
    <property type="match status" value="1"/>
</dbReference>
<keyword evidence="2" id="KW-0812">Transmembrane</keyword>
<dbReference type="AlphaFoldDB" id="A0A3L9Y045"/>
<keyword evidence="2" id="KW-1133">Transmembrane helix</keyword>
<feature type="domain" description="SPOR" evidence="3">
    <location>
        <begin position="236"/>
        <end position="321"/>
    </location>
</feature>
<dbReference type="Pfam" id="PF05036">
    <property type="entry name" value="SPOR"/>
    <property type="match status" value="1"/>
</dbReference>
<keyword evidence="2" id="KW-0472">Membrane</keyword>
<evidence type="ECO:0000313" key="5">
    <source>
        <dbReference type="Proteomes" id="UP000281343"/>
    </source>
</evidence>
<dbReference type="Gene3D" id="3.30.70.1070">
    <property type="entry name" value="Sporulation related repeat"/>
    <property type="match status" value="1"/>
</dbReference>
<evidence type="ECO:0000256" key="1">
    <source>
        <dbReference type="SAM" id="MobiDB-lite"/>
    </source>
</evidence>
<accession>A0A3L9Y045</accession>
<protein>
    <submittedName>
        <fullName evidence="4">SPOR domain-containing protein</fullName>
    </submittedName>
</protein>
<evidence type="ECO:0000256" key="2">
    <source>
        <dbReference type="SAM" id="Phobius"/>
    </source>
</evidence>
<gene>
    <name evidence="4" type="ORF">D9R08_12080</name>
</gene>
<sequence>MADIDYFEDEAHGHPPPAGPSPIGTLINWAGALISLGLIAGMAIWAWQLTMRDVTGVPVVRALEGAMRVAPENPGGSQADHQGLAVNRIAEGREAEPAADRIVLAPPPVELVEIDLSSASLPEATREAAPETPTPQAASEATLALIDRLMQDETQATPAPEAGAETAATPEAISPDPAPQTRDAIAVIPVSVPGVRSSPRPTTRPAAVQMAALSAAADAATATAGATPAAEIDPDSLPAGTRLVQLGAFDDAETARTEWERLTRSFPDFFDGRSRIVQPAVSGGRQFYRLRAHGFTDLSDARRFCTTLLAQGAACIPVTVR</sequence>